<evidence type="ECO:0000313" key="2">
    <source>
        <dbReference type="EMBL" id="NEE05899.1"/>
    </source>
</evidence>
<organism evidence="2">
    <name type="scientific">Streptomyces sp. SID7499</name>
    <dbReference type="NCBI Taxonomy" id="2706086"/>
    <lineage>
        <taxon>Bacteria</taxon>
        <taxon>Bacillati</taxon>
        <taxon>Actinomycetota</taxon>
        <taxon>Actinomycetes</taxon>
        <taxon>Kitasatosporales</taxon>
        <taxon>Streptomycetaceae</taxon>
        <taxon>Streptomyces</taxon>
    </lineage>
</organism>
<reference evidence="2" key="1">
    <citation type="submission" date="2020-01" db="EMBL/GenBank/DDBJ databases">
        <title>Insect and environment-associated Actinomycetes.</title>
        <authorList>
            <person name="Currrie C."/>
            <person name="Chevrette M."/>
            <person name="Carlson C."/>
            <person name="Stubbendieck R."/>
            <person name="Wendt-Pienkowski E."/>
        </authorList>
    </citation>
    <scope>NUCLEOTIDE SEQUENCE</scope>
    <source>
        <strain evidence="2">SID7499</strain>
    </source>
</reference>
<keyword evidence="1" id="KW-1133">Transmembrane helix</keyword>
<keyword evidence="1" id="KW-0812">Transmembrane</keyword>
<protein>
    <submittedName>
        <fullName evidence="2">Uncharacterized protein</fullName>
    </submittedName>
</protein>
<dbReference type="EMBL" id="JAAGMN010000564">
    <property type="protein sequence ID" value="NEE05899.1"/>
    <property type="molecule type" value="Genomic_DNA"/>
</dbReference>
<dbReference type="AlphaFoldDB" id="A0A6G3WK56"/>
<accession>A0A6G3WK56</accession>
<keyword evidence="1" id="KW-0472">Membrane</keyword>
<sequence length="182" mass="19994">MLPSTSSFPSAIALNAHEVFVAQTGQTAGGFSATWTWGSVIALMALVVSTWLIINHRRRDGIAKWLEPGYDAASESLVVLNRLALKPAIEGDTADLHELVDLVSRLRLAEQRSPELPFGVIVAELEGYQKNVLPHDYEDRLAADTGLLSAYLTLTRMQGIKLEAARTAIACVQRLIEKRTRK</sequence>
<feature type="transmembrane region" description="Helical" evidence="1">
    <location>
        <begin position="35"/>
        <end position="54"/>
    </location>
</feature>
<proteinExistence type="predicted"/>
<gene>
    <name evidence="2" type="ORF">G3M58_05570</name>
</gene>
<name>A0A6G3WK56_9ACTN</name>
<comment type="caution">
    <text evidence="2">The sequence shown here is derived from an EMBL/GenBank/DDBJ whole genome shotgun (WGS) entry which is preliminary data.</text>
</comment>
<evidence type="ECO:0000256" key="1">
    <source>
        <dbReference type="SAM" id="Phobius"/>
    </source>
</evidence>